<evidence type="ECO:0000256" key="1">
    <source>
        <dbReference type="SAM" id="MobiDB-lite"/>
    </source>
</evidence>
<name>A0AAF3ELU2_9BILA</name>
<keyword evidence="2" id="KW-1185">Reference proteome</keyword>
<protein>
    <submittedName>
        <fullName evidence="3">Uncharacterized protein</fullName>
    </submittedName>
</protein>
<sequence length="119" mass="13837">MLSLESEEDDDLDGYALESTLDKRAGPRNPFASIAYRKTWEKKWNPTSYMSYNRWGGSEPFGSRYGSTNFGAKRAVNSLRQTLGYVPRNPYSSSWQYLKEEKRAAVIRNPYSWQRKGKH</sequence>
<dbReference type="AlphaFoldDB" id="A0AAF3ELU2"/>
<evidence type="ECO:0000313" key="3">
    <source>
        <dbReference type="WBParaSite" id="MBELARI_LOCUS14893.1"/>
    </source>
</evidence>
<dbReference type="Proteomes" id="UP000887575">
    <property type="component" value="Unassembled WGS sequence"/>
</dbReference>
<dbReference type="WBParaSite" id="MBELARI_LOCUS14893.1">
    <property type="protein sequence ID" value="MBELARI_LOCUS14893.1"/>
    <property type="gene ID" value="MBELARI_LOCUS14893"/>
</dbReference>
<organism evidence="2 3">
    <name type="scientific">Mesorhabditis belari</name>
    <dbReference type="NCBI Taxonomy" id="2138241"/>
    <lineage>
        <taxon>Eukaryota</taxon>
        <taxon>Metazoa</taxon>
        <taxon>Ecdysozoa</taxon>
        <taxon>Nematoda</taxon>
        <taxon>Chromadorea</taxon>
        <taxon>Rhabditida</taxon>
        <taxon>Rhabditina</taxon>
        <taxon>Rhabditomorpha</taxon>
        <taxon>Rhabditoidea</taxon>
        <taxon>Rhabditidae</taxon>
        <taxon>Mesorhabditinae</taxon>
        <taxon>Mesorhabditis</taxon>
    </lineage>
</organism>
<feature type="compositionally biased region" description="Acidic residues" evidence="1">
    <location>
        <begin position="1"/>
        <end position="13"/>
    </location>
</feature>
<accession>A0AAF3ELU2</accession>
<proteinExistence type="predicted"/>
<reference evidence="3" key="1">
    <citation type="submission" date="2024-02" db="UniProtKB">
        <authorList>
            <consortium name="WormBaseParasite"/>
        </authorList>
    </citation>
    <scope>IDENTIFICATION</scope>
</reference>
<feature type="region of interest" description="Disordered" evidence="1">
    <location>
        <begin position="1"/>
        <end position="28"/>
    </location>
</feature>
<evidence type="ECO:0000313" key="2">
    <source>
        <dbReference type="Proteomes" id="UP000887575"/>
    </source>
</evidence>